<evidence type="ECO:0000313" key="5">
    <source>
        <dbReference type="Proteomes" id="UP000625527"/>
    </source>
</evidence>
<evidence type="ECO:0000256" key="2">
    <source>
        <dbReference type="SAM" id="MobiDB-lite"/>
    </source>
</evidence>
<reference evidence="4 5" key="1">
    <citation type="submission" date="2020-10" db="EMBL/GenBank/DDBJ databases">
        <title>Myceligenerans pegani sp. nov., an endophytic actinomycete isolated from Peganum harmala L. in Xinjiang, China.</title>
        <authorList>
            <person name="Xin L."/>
        </authorList>
    </citation>
    <scope>NUCLEOTIDE SEQUENCE [LARGE SCALE GENOMIC DNA]</scope>
    <source>
        <strain evidence="4 5">TRM65318</strain>
    </source>
</reference>
<proteinExistence type="inferred from homology"/>
<dbReference type="InterPro" id="IPR003870">
    <property type="entry name" value="DUF222"/>
</dbReference>
<feature type="compositionally biased region" description="Pro residues" evidence="2">
    <location>
        <begin position="483"/>
        <end position="494"/>
    </location>
</feature>
<name>A0ABR9MY72_9MICO</name>
<dbReference type="EMBL" id="JADAQT010000069">
    <property type="protein sequence ID" value="MBE1875813.1"/>
    <property type="molecule type" value="Genomic_DNA"/>
</dbReference>
<dbReference type="Gene3D" id="1.10.30.50">
    <property type="match status" value="1"/>
</dbReference>
<feature type="domain" description="HNH nuclease" evidence="3">
    <location>
        <begin position="396"/>
        <end position="447"/>
    </location>
</feature>
<keyword evidence="5" id="KW-1185">Reference proteome</keyword>
<comment type="similarity">
    <text evidence="1">Belongs to the Rv1128c/1148c/1588c/1702c/1945/3466 family.</text>
</comment>
<feature type="region of interest" description="Disordered" evidence="2">
    <location>
        <begin position="453"/>
        <end position="494"/>
    </location>
</feature>
<dbReference type="Pfam" id="PF01844">
    <property type="entry name" value="HNH"/>
    <property type="match status" value="1"/>
</dbReference>
<dbReference type="InterPro" id="IPR003615">
    <property type="entry name" value="HNH_nuc"/>
</dbReference>
<evidence type="ECO:0000256" key="1">
    <source>
        <dbReference type="ARBA" id="ARBA00023450"/>
    </source>
</evidence>
<accession>A0ABR9MY72</accession>
<organism evidence="4 5">
    <name type="scientific">Myceligenerans pegani</name>
    <dbReference type="NCBI Taxonomy" id="2776917"/>
    <lineage>
        <taxon>Bacteria</taxon>
        <taxon>Bacillati</taxon>
        <taxon>Actinomycetota</taxon>
        <taxon>Actinomycetes</taxon>
        <taxon>Micrococcales</taxon>
        <taxon>Promicromonosporaceae</taxon>
        <taxon>Myceligenerans</taxon>
    </lineage>
</organism>
<evidence type="ECO:0000259" key="3">
    <source>
        <dbReference type="SMART" id="SM00507"/>
    </source>
</evidence>
<dbReference type="CDD" id="cd00085">
    <property type="entry name" value="HNHc"/>
    <property type="match status" value="1"/>
</dbReference>
<protein>
    <submittedName>
        <fullName evidence="4">DUF222 domain-containing protein</fullName>
    </submittedName>
</protein>
<sequence>MTTRRAVRFVPGSLEEAGQAATPAHATVSSGGLSPAGVSAPVDVSAADVVGVHEWLLAAGKPGGMRDQVGMLRALEDLAGGIAAVQAQLMVELDQSVRDQAHQTVATAEADPAGRSVPVTIRSTEREAARSVRSEVALALRVSPHRAGTLIGAAKMLHTEMPHTLAALRAGRLTQERAIILVRETACLEAEDRACVDADLCADPATLEGVGTRELEARARKRAAELDPAAVVRRAAKAAKDRYVSIRPAPEAMVRLGALLPVAEGVRVYAALKQAADAARAGGTGDAEDGEGEGRSRGQVMADALVERVTGQEIADQVPVTVNLIVSDRTLLAAGHEPAVVADESGRGFGPVPAQVARNVVAAGLDADAAWLRAVYADPAGDLVAASSRQRFFAGGLADLLRVRDQGICRTPWCDAPVKHLDHVVPVGAGGSTVLGNGQGLCEACNQTKEAPGWKATTGTDPATGRHRVTTTTPTGLRYESVAPPPPTPARHAA</sequence>
<evidence type="ECO:0000313" key="4">
    <source>
        <dbReference type="EMBL" id="MBE1875813.1"/>
    </source>
</evidence>
<gene>
    <name evidence="4" type="ORF">IHE71_08830</name>
</gene>
<dbReference type="InterPro" id="IPR002711">
    <property type="entry name" value="HNH"/>
</dbReference>
<dbReference type="Pfam" id="PF02720">
    <property type="entry name" value="DUF222"/>
    <property type="match status" value="1"/>
</dbReference>
<dbReference type="Proteomes" id="UP000625527">
    <property type="component" value="Unassembled WGS sequence"/>
</dbReference>
<dbReference type="SMART" id="SM00507">
    <property type="entry name" value="HNHc"/>
    <property type="match status" value="1"/>
</dbReference>
<dbReference type="RefSeq" id="WP_192862374.1">
    <property type="nucleotide sequence ID" value="NZ_JADAQT010000069.1"/>
</dbReference>
<comment type="caution">
    <text evidence="4">The sequence shown here is derived from an EMBL/GenBank/DDBJ whole genome shotgun (WGS) entry which is preliminary data.</text>
</comment>